<comment type="caution">
    <text evidence="1">The sequence shown here is derived from an EMBL/GenBank/DDBJ whole genome shotgun (WGS) entry which is preliminary data.</text>
</comment>
<accession>A0ABU6ZNZ2</accession>
<evidence type="ECO:0000313" key="2">
    <source>
        <dbReference type="Proteomes" id="UP001341840"/>
    </source>
</evidence>
<proteinExistence type="predicted"/>
<sequence>VQIPSDLEEKHHGDMISFKGSELGNIHFHLKKKMDPNRWQHVCVHQRNKRDFVSLFLPVKILGIEGCAPIKS</sequence>
<reference evidence="1 2" key="1">
    <citation type="journal article" date="2023" name="Plants (Basel)">
        <title>Bridging the Gap: Combining Genomics and Transcriptomics Approaches to Understand Stylosanthes scabra, an Orphan Legume from the Brazilian Caatinga.</title>
        <authorList>
            <person name="Ferreira-Neto J.R.C."/>
            <person name="da Silva M.D."/>
            <person name="Binneck E."/>
            <person name="de Melo N.F."/>
            <person name="da Silva R.H."/>
            <person name="de Melo A.L.T.M."/>
            <person name="Pandolfi V."/>
            <person name="Bustamante F.O."/>
            <person name="Brasileiro-Vidal A.C."/>
            <person name="Benko-Iseppon A.M."/>
        </authorList>
    </citation>
    <scope>NUCLEOTIDE SEQUENCE [LARGE SCALE GENOMIC DNA]</scope>
    <source>
        <tissue evidence="1">Leaves</tissue>
    </source>
</reference>
<dbReference type="EMBL" id="JASCZI010272869">
    <property type="protein sequence ID" value="MED6223695.1"/>
    <property type="molecule type" value="Genomic_DNA"/>
</dbReference>
<dbReference type="Proteomes" id="UP001341840">
    <property type="component" value="Unassembled WGS sequence"/>
</dbReference>
<organism evidence="1 2">
    <name type="scientific">Stylosanthes scabra</name>
    <dbReference type="NCBI Taxonomy" id="79078"/>
    <lineage>
        <taxon>Eukaryota</taxon>
        <taxon>Viridiplantae</taxon>
        <taxon>Streptophyta</taxon>
        <taxon>Embryophyta</taxon>
        <taxon>Tracheophyta</taxon>
        <taxon>Spermatophyta</taxon>
        <taxon>Magnoliopsida</taxon>
        <taxon>eudicotyledons</taxon>
        <taxon>Gunneridae</taxon>
        <taxon>Pentapetalae</taxon>
        <taxon>rosids</taxon>
        <taxon>fabids</taxon>
        <taxon>Fabales</taxon>
        <taxon>Fabaceae</taxon>
        <taxon>Papilionoideae</taxon>
        <taxon>50 kb inversion clade</taxon>
        <taxon>dalbergioids sensu lato</taxon>
        <taxon>Dalbergieae</taxon>
        <taxon>Pterocarpus clade</taxon>
        <taxon>Stylosanthes</taxon>
    </lineage>
</organism>
<protein>
    <submittedName>
        <fullName evidence="1">Uncharacterized protein</fullName>
    </submittedName>
</protein>
<feature type="non-terminal residue" evidence="1">
    <location>
        <position position="1"/>
    </location>
</feature>
<name>A0ABU6ZNZ2_9FABA</name>
<evidence type="ECO:0000313" key="1">
    <source>
        <dbReference type="EMBL" id="MED6223695.1"/>
    </source>
</evidence>
<gene>
    <name evidence="1" type="ORF">PIB30_076628</name>
</gene>
<keyword evidence="2" id="KW-1185">Reference proteome</keyword>